<dbReference type="InterPro" id="IPR000085">
    <property type="entry name" value="RuvA"/>
</dbReference>
<sequence>MFYSLKGSLIHMEPGLAVVECGGVGFKCLTTLSTQRTLPAVGEQVTLYTHLNVREDALDLFGFATLGELNCFKMLTGVSGVGPKVGLAILSELAPEQVAMAVATGDSKTLTRASGVGAKLAQRITLELKDKVKGMQTSSSAFAPAGIVSASSNAGAAVNALTVLGYSPTDAAAVVGRFDSALPVEELIRQSLKAMGSGMK</sequence>
<evidence type="ECO:0000256" key="2">
    <source>
        <dbReference type="ARBA" id="ARBA00022763"/>
    </source>
</evidence>
<dbReference type="InterPro" id="IPR036267">
    <property type="entry name" value="RuvA_C_sf"/>
</dbReference>
<dbReference type="Gene3D" id="1.10.150.20">
    <property type="entry name" value="5' to 3' exonuclease, C-terminal subdomain"/>
    <property type="match status" value="1"/>
</dbReference>
<dbReference type="CDD" id="cd14332">
    <property type="entry name" value="UBA_RuvA_C"/>
    <property type="match status" value="1"/>
</dbReference>
<dbReference type="HAMAP" id="MF_00031">
    <property type="entry name" value="DNA_HJ_migration_RuvA"/>
    <property type="match status" value="1"/>
</dbReference>
<dbReference type="SMART" id="SM00278">
    <property type="entry name" value="HhH1"/>
    <property type="match status" value="2"/>
</dbReference>
<dbReference type="Gene3D" id="2.40.50.140">
    <property type="entry name" value="Nucleic acid-binding proteins"/>
    <property type="match status" value="1"/>
</dbReference>
<keyword evidence="9" id="KW-1185">Reference proteome</keyword>
<dbReference type="InterPro" id="IPR012340">
    <property type="entry name" value="NA-bd_OB-fold"/>
</dbReference>
<organism evidence="8 9">
    <name type="scientific">Caproiciproducens faecalis</name>
    <dbReference type="NCBI Taxonomy" id="2820301"/>
    <lineage>
        <taxon>Bacteria</taxon>
        <taxon>Bacillati</taxon>
        <taxon>Bacillota</taxon>
        <taxon>Clostridia</taxon>
        <taxon>Eubacteriales</taxon>
        <taxon>Acutalibacteraceae</taxon>
        <taxon>Caproiciproducens</taxon>
    </lineage>
</organism>
<dbReference type="RefSeq" id="WP_219938534.1">
    <property type="nucleotide sequence ID" value="NZ_JAGFNZ010000001.1"/>
</dbReference>
<name>A0ABS7DJQ4_9FIRM</name>
<evidence type="ECO:0000313" key="8">
    <source>
        <dbReference type="EMBL" id="MBW7571322.1"/>
    </source>
</evidence>
<accession>A0ABS7DJQ4</accession>
<dbReference type="Pfam" id="PF14520">
    <property type="entry name" value="HHH_5"/>
    <property type="match status" value="1"/>
</dbReference>
<comment type="subunit">
    <text evidence="6">Homotetramer. Forms an RuvA(8)-RuvB(12)-Holliday junction (HJ) complex. HJ DNA is sandwiched between 2 RuvA tetramers; dsDNA enters through RuvA and exits via RuvB. An RuvB hexamer assembles on each DNA strand where it exits the tetramer. Each RuvB hexamer is contacted by two RuvA subunits (via domain III) on 2 adjacent RuvB subunits; this complex drives branch migration. In the full resolvosome a probable DNA-RuvA(4)-RuvB(12)-RuvC(2) complex forms which resolves the HJ.</text>
</comment>
<dbReference type="NCBIfam" id="TIGR00084">
    <property type="entry name" value="ruvA"/>
    <property type="match status" value="1"/>
</dbReference>
<comment type="domain">
    <text evidence="6">Has three domains with a flexible linker between the domains II and III and assumes an 'L' shape. Domain III is highly mobile and contacts RuvB.</text>
</comment>
<dbReference type="Pfam" id="PF07499">
    <property type="entry name" value="RuvA_C"/>
    <property type="match status" value="1"/>
</dbReference>
<evidence type="ECO:0000256" key="5">
    <source>
        <dbReference type="ARBA" id="ARBA00023204"/>
    </source>
</evidence>
<comment type="function">
    <text evidence="6">The RuvA-RuvB-RuvC complex processes Holliday junction (HJ) DNA during genetic recombination and DNA repair, while the RuvA-RuvB complex plays an important role in the rescue of blocked DNA replication forks via replication fork reversal (RFR). RuvA specifically binds to HJ cruciform DNA, conferring on it an open structure. The RuvB hexamer acts as an ATP-dependent pump, pulling dsDNA into and through the RuvAB complex. HJ branch migration allows RuvC to scan DNA until it finds its consensus sequence, where it cleaves and resolves the cruciform DNA.</text>
</comment>
<keyword evidence="4 6" id="KW-0233">DNA recombination</keyword>
<evidence type="ECO:0000256" key="3">
    <source>
        <dbReference type="ARBA" id="ARBA00023125"/>
    </source>
</evidence>
<evidence type="ECO:0000313" key="9">
    <source>
        <dbReference type="Proteomes" id="UP000719942"/>
    </source>
</evidence>
<evidence type="ECO:0000256" key="4">
    <source>
        <dbReference type="ARBA" id="ARBA00023172"/>
    </source>
</evidence>
<protein>
    <recommendedName>
        <fullName evidence="6">Holliday junction branch migration complex subunit RuvA</fullName>
    </recommendedName>
</protein>
<comment type="caution">
    <text evidence="6">Lacks conserved residue(s) required for the propagation of feature annotation.</text>
</comment>
<comment type="subcellular location">
    <subcellularLocation>
        <location evidence="6">Cytoplasm</location>
    </subcellularLocation>
</comment>
<feature type="region of interest" description="Domain I" evidence="6">
    <location>
        <begin position="1"/>
        <end position="64"/>
    </location>
</feature>
<comment type="similarity">
    <text evidence="6">Belongs to the RuvA family.</text>
</comment>
<comment type="caution">
    <text evidence="8">The sequence shown here is derived from an EMBL/GenBank/DDBJ whole genome shotgun (WGS) entry which is preliminary data.</text>
</comment>
<dbReference type="EMBL" id="JAGFNZ010000001">
    <property type="protein sequence ID" value="MBW7571322.1"/>
    <property type="molecule type" value="Genomic_DNA"/>
</dbReference>
<dbReference type="InterPro" id="IPR013849">
    <property type="entry name" value="DNA_helicase_Holl-junc_RuvA_I"/>
</dbReference>
<dbReference type="InterPro" id="IPR011114">
    <property type="entry name" value="RuvA_C"/>
</dbReference>
<dbReference type="SUPFAM" id="SSF50249">
    <property type="entry name" value="Nucleic acid-binding proteins"/>
    <property type="match status" value="1"/>
</dbReference>
<dbReference type="SUPFAM" id="SSF47781">
    <property type="entry name" value="RuvA domain 2-like"/>
    <property type="match status" value="1"/>
</dbReference>
<evidence type="ECO:0000259" key="7">
    <source>
        <dbReference type="SMART" id="SM00278"/>
    </source>
</evidence>
<keyword evidence="5 6" id="KW-0234">DNA repair</keyword>
<dbReference type="InterPro" id="IPR003583">
    <property type="entry name" value="Hlx-hairpin-Hlx_DNA-bd_motif"/>
</dbReference>
<reference evidence="8 9" key="1">
    <citation type="submission" date="2021-03" db="EMBL/GenBank/DDBJ databases">
        <title>Caproiciproducens sp. nov. isolated from feces of cow.</title>
        <authorList>
            <person name="Choi J.-Y."/>
        </authorList>
    </citation>
    <scope>NUCLEOTIDE SEQUENCE [LARGE SCALE GENOMIC DNA]</scope>
    <source>
        <strain evidence="8 9">AGMB10547</strain>
    </source>
</reference>
<feature type="region of interest" description="Domain II" evidence="6">
    <location>
        <begin position="65"/>
        <end position="142"/>
    </location>
</feature>
<evidence type="ECO:0000256" key="6">
    <source>
        <dbReference type="HAMAP-Rule" id="MF_00031"/>
    </source>
</evidence>
<dbReference type="InterPro" id="IPR010994">
    <property type="entry name" value="RuvA_2-like"/>
</dbReference>
<keyword evidence="3 6" id="KW-0238">DNA-binding</keyword>
<dbReference type="Pfam" id="PF01330">
    <property type="entry name" value="RuvA_N"/>
    <property type="match status" value="1"/>
</dbReference>
<proteinExistence type="inferred from homology"/>
<keyword evidence="1 6" id="KW-0963">Cytoplasm</keyword>
<feature type="domain" description="Helix-hairpin-helix DNA-binding motif class 1" evidence="7">
    <location>
        <begin position="73"/>
        <end position="92"/>
    </location>
</feature>
<feature type="region of interest" description="Domain III" evidence="6">
    <location>
        <begin position="152"/>
        <end position="200"/>
    </location>
</feature>
<dbReference type="Gene3D" id="1.10.8.10">
    <property type="entry name" value="DNA helicase RuvA subunit, C-terminal domain"/>
    <property type="match status" value="1"/>
</dbReference>
<gene>
    <name evidence="6 8" type="primary">ruvA</name>
    <name evidence="8" type="ORF">J5W02_00710</name>
</gene>
<dbReference type="SUPFAM" id="SSF46929">
    <property type="entry name" value="DNA helicase RuvA subunit, C-terminal domain"/>
    <property type="match status" value="1"/>
</dbReference>
<feature type="domain" description="Helix-hairpin-helix DNA-binding motif class 1" evidence="7">
    <location>
        <begin position="108"/>
        <end position="127"/>
    </location>
</feature>
<keyword evidence="2 6" id="KW-0227">DNA damage</keyword>
<evidence type="ECO:0000256" key="1">
    <source>
        <dbReference type="ARBA" id="ARBA00022490"/>
    </source>
</evidence>
<dbReference type="Proteomes" id="UP000719942">
    <property type="component" value="Unassembled WGS sequence"/>
</dbReference>